<protein>
    <submittedName>
        <fullName evidence="2">Uncharacterized protein</fullName>
    </submittedName>
</protein>
<reference evidence="2 3" key="1">
    <citation type="journal article" date="2019" name="Sci. Rep.">
        <title>Orb-weaving spider Araneus ventricosus genome elucidates the spidroin gene catalogue.</title>
        <authorList>
            <person name="Kono N."/>
            <person name="Nakamura H."/>
            <person name="Ohtoshi R."/>
            <person name="Moran D.A.P."/>
            <person name="Shinohara A."/>
            <person name="Yoshida Y."/>
            <person name="Fujiwara M."/>
            <person name="Mori M."/>
            <person name="Tomita M."/>
            <person name="Arakawa K."/>
        </authorList>
    </citation>
    <scope>NUCLEOTIDE SEQUENCE [LARGE SCALE GENOMIC DNA]</scope>
</reference>
<proteinExistence type="predicted"/>
<sequence>MLILYYVLFCSYTKAFRIDIVILKVVKCQEQHLTKISSVILMSHLEAMRGLFWDGPCNFEPQSDDKDDNQAGTPSPNFHATPTGEHLATMDDLTCNRPHTRWIFSGIGFRTWSPLAPKPRPYH</sequence>
<evidence type="ECO:0000256" key="1">
    <source>
        <dbReference type="SAM" id="MobiDB-lite"/>
    </source>
</evidence>
<dbReference type="EMBL" id="BGPR01026830">
    <property type="protein sequence ID" value="GBN96841.1"/>
    <property type="molecule type" value="Genomic_DNA"/>
</dbReference>
<accession>A0A4Y2T9G0</accession>
<dbReference type="AlphaFoldDB" id="A0A4Y2T9G0"/>
<evidence type="ECO:0000313" key="2">
    <source>
        <dbReference type="EMBL" id="GBN96841.1"/>
    </source>
</evidence>
<gene>
    <name evidence="2" type="ORF">AVEN_64763_1</name>
</gene>
<feature type="compositionally biased region" description="Polar residues" evidence="1">
    <location>
        <begin position="70"/>
        <end position="80"/>
    </location>
</feature>
<evidence type="ECO:0000313" key="3">
    <source>
        <dbReference type="Proteomes" id="UP000499080"/>
    </source>
</evidence>
<organism evidence="2 3">
    <name type="scientific">Araneus ventricosus</name>
    <name type="common">Orbweaver spider</name>
    <name type="synonym">Epeira ventricosa</name>
    <dbReference type="NCBI Taxonomy" id="182803"/>
    <lineage>
        <taxon>Eukaryota</taxon>
        <taxon>Metazoa</taxon>
        <taxon>Ecdysozoa</taxon>
        <taxon>Arthropoda</taxon>
        <taxon>Chelicerata</taxon>
        <taxon>Arachnida</taxon>
        <taxon>Araneae</taxon>
        <taxon>Araneomorphae</taxon>
        <taxon>Entelegynae</taxon>
        <taxon>Araneoidea</taxon>
        <taxon>Araneidae</taxon>
        <taxon>Araneus</taxon>
    </lineage>
</organism>
<dbReference type="Proteomes" id="UP000499080">
    <property type="component" value="Unassembled WGS sequence"/>
</dbReference>
<comment type="caution">
    <text evidence="2">The sequence shown here is derived from an EMBL/GenBank/DDBJ whole genome shotgun (WGS) entry which is preliminary data.</text>
</comment>
<name>A0A4Y2T9G0_ARAVE</name>
<keyword evidence="3" id="KW-1185">Reference proteome</keyword>
<feature type="region of interest" description="Disordered" evidence="1">
    <location>
        <begin position="58"/>
        <end position="84"/>
    </location>
</feature>